<evidence type="ECO:0000313" key="1">
    <source>
        <dbReference type="EMBL" id="KAJ8887240.1"/>
    </source>
</evidence>
<sequence>MLATTFGRPLHSKSRKKMANDLLQYAKCVVNPVVYKFNTNNIEEWIEIDKDAHVVNHLTNSEIFDMVMKKEVDGESDKDEEAVDDPAYENLSTDDCVALTRHLISSLEKQSFIMPLQIMNFHLIQEKPKYVKQMRIAIMFAAINKQPCSSRPTVCETAPSGNITALPTTSTSNI</sequence>
<reference evidence="1 2" key="1">
    <citation type="submission" date="2023-02" db="EMBL/GenBank/DDBJ databases">
        <title>LHISI_Scaffold_Assembly.</title>
        <authorList>
            <person name="Stuart O.P."/>
            <person name="Cleave R."/>
            <person name="Magrath M.J.L."/>
            <person name="Mikheyev A.S."/>
        </authorList>
    </citation>
    <scope>NUCLEOTIDE SEQUENCE [LARGE SCALE GENOMIC DNA]</scope>
    <source>
        <strain evidence="1">Daus_M_001</strain>
        <tissue evidence="1">Leg muscle</tissue>
    </source>
</reference>
<accession>A0ABQ9HSI7</accession>
<dbReference type="EMBL" id="JARBHB010000004">
    <property type="protein sequence ID" value="KAJ8887240.1"/>
    <property type="molecule type" value="Genomic_DNA"/>
</dbReference>
<dbReference type="Proteomes" id="UP001159363">
    <property type="component" value="Chromosome X"/>
</dbReference>
<organism evidence="1 2">
    <name type="scientific">Dryococelus australis</name>
    <dbReference type="NCBI Taxonomy" id="614101"/>
    <lineage>
        <taxon>Eukaryota</taxon>
        <taxon>Metazoa</taxon>
        <taxon>Ecdysozoa</taxon>
        <taxon>Arthropoda</taxon>
        <taxon>Hexapoda</taxon>
        <taxon>Insecta</taxon>
        <taxon>Pterygota</taxon>
        <taxon>Neoptera</taxon>
        <taxon>Polyneoptera</taxon>
        <taxon>Phasmatodea</taxon>
        <taxon>Verophasmatodea</taxon>
        <taxon>Anareolatae</taxon>
        <taxon>Phasmatidae</taxon>
        <taxon>Eurycanthinae</taxon>
        <taxon>Dryococelus</taxon>
    </lineage>
</organism>
<comment type="caution">
    <text evidence="1">The sequence shown here is derived from an EMBL/GenBank/DDBJ whole genome shotgun (WGS) entry which is preliminary data.</text>
</comment>
<evidence type="ECO:0000313" key="2">
    <source>
        <dbReference type="Proteomes" id="UP001159363"/>
    </source>
</evidence>
<protein>
    <submittedName>
        <fullName evidence="1">Uncharacterized protein</fullName>
    </submittedName>
</protein>
<keyword evidence="2" id="KW-1185">Reference proteome</keyword>
<gene>
    <name evidence="1" type="ORF">PR048_013455</name>
</gene>
<name>A0ABQ9HSI7_9NEOP</name>
<proteinExistence type="predicted"/>